<protein>
    <recommendedName>
        <fullName evidence="3">Cytochrome c</fullName>
    </recommendedName>
</protein>
<dbReference type="Proteomes" id="UP000197783">
    <property type="component" value="Unassembled WGS sequence"/>
</dbReference>
<dbReference type="EMBL" id="NBBJ01000003">
    <property type="protein sequence ID" value="OWK29894.1"/>
    <property type="molecule type" value="Genomic_DNA"/>
</dbReference>
<keyword evidence="2" id="KW-1185">Reference proteome</keyword>
<comment type="caution">
    <text evidence="1">The sequence shown here is derived from an EMBL/GenBank/DDBJ whole genome shotgun (WGS) entry which is preliminary data.</text>
</comment>
<accession>A0A245ZJI5</accession>
<evidence type="ECO:0000313" key="2">
    <source>
        <dbReference type="Proteomes" id="UP000197783"/>
    </source>
</evidence>
<organism evidence="1 2">
    <name type="scientific">Sphingomonas mucosissima</name>
    <dbReference type="NCBI Taxonomy" id="370959"/>
    <lineage>
        <taxon>Bacteria</taxon>
        <taxon>Pseudomonadati</taxon>
        <taxon>Pseudomonadota</taxon>
        <taxon>Alphaproteobacteria</taxon>
        <taxon>Sphingomonadales</taxon>
        <taxon>Sphingomonadaceae</taxon>
        <taxon>Sphingomonas</taxon>
    </lineage>
</organism>
<evidence type="ECO:0008006" key="3">
    <source>
        <dbReference type="Google" id="ProtNLM"/>
    </source>
</evidence>
<dbReference type="SUPFAM" id="SSF46626">
    <property type="entry name" value="Cytochrome c"/>
    <property type="match status" value="1"/>
</dbReference>
<dbReference type="AlphaFoldDB" id="A0A245ZJI5"/>
<sequence length="138" mass="14057">MRAPSLAAIVLVLIAGSLFVLVAIGGGSRDAPKPVAAGAPPARSVSVNGFALTSTAVDLPDDAATYPPGPHADLVNQRCLSCHSASMGLTQPRLTAAQWAATVEKMRDTYHAPIAPGDVPAIVSYFTTLQASKPQPAG</sequence>
<dbReference type="InterPro" id="IPR036909">
    <property type="entry name" value="Cyt_c-like_dom_sf"/>
</dbReference>
<dbReference type="OrthoDB" id="9789237at2"/>
<gene>
    <name evidence="1" type="ORF">SPMU_23160</name>
</gene>
<dbReference type="GO" id="GO:0020037">
    <property type="term" value="F:heme binding"/>
    <property type="evidence" value="ECO:0007669"/>
    <property type="project" value="InterPro"/>
</dbReference>
<name>A0A245ZJI5_9SPHN</name>
<dbReference type="RefSeq" id="WP_088333983.1">
    <property type="nucleotide sequence ID" value="NZ_NBBJ01000003.1"/>
</dbReference>
<proteinExistence type="predicted"/>
<evidence type="ECO:0000313" key="1">
    <source>
        <dbReference type="EMBL" id="OWK29894.1"/>
    </source>
</evidence>
<dbReference type="GO" id="GO:0009055">
    <property type="term" value="F:electron transfer activity"/>
    <property type="evidence" value="ECO:0007669"/>
    <property type="project" value="InterPro"/>
</dbReference>
<dbReference type="Gene3D" id="1.10.760.10">
    <property type="entry name" value="Cytochrome c-like domain"/>
    <property type="match status" value="1"/>
</dbReference>
<reference evidence="1 2" key="1">
    <citation type="submission" date="2017-03" db="EMBL/GenBank/DDBJ databases">
        <title>Genome sequence of Sphingomonas mucosissima DSM 17494.</title>
        <authorList>
            <person name="Poehlein A."/>
            <person name="Wuebbeler J.H."/>
            <person name="Steinbuechel A."/>
            <person name="Daniel R."/>
        </authorList>
    </citation>
    <scope>NUCLEOTIDE SEQUENCE [LARGE SCALE GENOMIC DNA]</scope>
    <source>
        <strain evidence="1 2">DSM 17494</strain>
    </source>
</reference>